<dbReference type="NCBIfam" id="TIGR02276">
    <property type="entry name" value="beta_rpt_yvtn"/>
    <property type="match status" value="1"/>
</dbReference>
<evidence type="ECO:0000256" key="1">
    <source>
        <dbReference type="SAM" id="SignalP"/>
    </source>
</evidence>
<comment type="caution">
    <text evidence="2">The sequence shown here is derived from an EMBL/GenBank/DDBJ whole genome shotgun (WGS) entry which is preliminary data.</text>
</comment>
<protein>
    <submittedName>
        <fullName evidence="2">YncE family protein</fullName>
    </submittedName>
</protein>
<accession>A0ABV9C6D8</accession>
<keyword evidence="1" id="KW-0732">Signal</keyword>
<dbReference type="InterPro" id="IPR011964">
    <property type="entry name" value="YVTN_b-propeller_repeat"/>
</dbReference>
<feature type="chain" id="PRO_5046085092" evidence="1">
    <location>
        <begin position="24"/>
        <end position="343"/>
    </location>
</feature>
<reference evidence="3" key="1">
    <citation type="journal article" date="2019" name="Int. J. Syst. Evol. Microbiol.">
        <title>The Global Catalogue of Microorganisms (GCM) 10K type strain sequencing project: providing services to taxonomists for standard genome sequencing and annotation.</title>
        <authorList>
            <consortium name="The Broad Institute Genomics Platform"/>
            <consortium name="The Broad Institute Genome Sequencing Center for Infectious Disease"/>
            <person name="Wu L."/>
            <person name="Ma J."/>
        </authorList>
    </citation>
    <scope>NUCLEOTIDE SEQUENCE [LARGE SCALE GENOMIC DNA]</scope>
    <source>
        <strain evidence="3">CCM 4481</strain>
    </source>
</reference>
<evidence type="ECO:0000313" key="2">
    <source>
        <dbReference type="EMBL" id="MFC4528427.1"/>
    </source>
</evidence>
<dbReference type="PANTHER" id="PTHR47197:SF3">
    <property type="entry name" value="DIHYDRO-HEME D1 DEHYDROGENASE"/>
    <property type="match status" value="1"/>
</dbReference>
<feature type="signal peptide" evidence="1">
    <location>
        <begin position="1"/>
        <end position="23"/>
    </location>
</feature>
<evidence type="ECO:0000313" key="3">
    <source>
        <dbReference type="Proteomes" id="UP001595961"/>
    </source>
</evidence>
<dbReference type="Gene3D" id="2.130.10.10">
    <property type="entry name" value="YVTN repeat-like/Quinoprotein amine dehydrogenase"/>
    <property type="match status" value="2"/>
</dbReference>
<dbReference type="SUPFAM" id="SSF51004">
    <property type="entry name" value="C-terminal (heme d1) domain of cytochrome cd1-nitrite reductase"/>
    <property type="match status" value="1"/>
</dbReference>
<dbReference type="RefSeq" id="WP_266148249.1">
    <property type="nucleotide sequence ID" value="NZ_CP064028.1"/>
</dbReference>
<keyword evidence="3" id="KW-1185">Reference proteome</keyword>
<gene>
    <name evidence="2" type="ORF">ACFO5W_17410</name>
</gene>
<dbReference type="EMBL" id="JBHSGA010000020">
    <property type="protein sequence ID" value="MFC4528427.1"/>
    <property type="molecule type" value="Genomic_DNA"/>
</dbReference>
<name>A0ABV9C6D8_9GAMM</name>
<sequence>MQRHLRSALAATLFVFCASHAVAAPKPADFQVLSRLQLGGPGGWDYLNFDAVRRHLFVTRGDRVLVVDVDKNKLYAAIPDTQGVHGVAIAQDLKRGYTSNGKNASVTVFDLDTLATVATVTGTGEKPDAILYDPASKHVLTFNGKSNSVSVIDTKSNTVVGTIPLAGKPEFAATDESGHVYVNIEDRAELVQIDTKTNTVLASWPLGSCQSPSGLAIDTKKHRLFSVCDNQQMAVVDARSGRVVAIVPIGEGPDAVVFDRGTSTVFSSNGESGTITAVHQDDADHYSVTATIPTQPSARTLTLDPKLHRLYLSAAQFAAPAAPGGGKPAMVPESFTVLTVGSP</sequence>
<dbReference type="InterPro" id="IPR011048">
    <property type="entry name" value="Haem_d1_sf"/>
</dbReference>
<proteinExistence type="predicted"/>
<dbReference type="InterPro" id="IPR051200">
    <property type="entry name" value="Host-pathogen_enzymatic-act"/>
</dbReference>
<organism evidence="2 3">
    <name type="scientific">Dyella halodurans</name>
    <dbReference type="NCBI Taxonomy" id="1920171"/>
    <lineage>
        <taxon>Bacteria</taxon>
        <taxon>Pseudomonadati</taxon>
        <taxon>Pseudomonadota</taxon>
        <taxon>Gammaproteobacteria</taxon>
        <taxon>Lysobacterales</taxon>
        <taxon>Rhodanobacteraceae</taxon>
        <taxon>Dyella</taxon>
    </lineage>
</organism>
<dbReference type="Proteomes" id="UP001595961">
    <property type="component" value="Unassembled WGS sequence"/>
</dbReference>
<dbReference type="InterPro" id="IPR015943">
    <property type="entry name" value="WD40/YVTN_repeat-like_dom_sf"/>
</dbReference>
<dbReference type="PANTHER" id="PTHR47197">
    <property type="entry name" value="PROTEIN NIRF"/>
    <property type="match status" value="1"/>
</dbReference>